<organism evidence="3 4">
    <name type="scientific">Heligmosomoides polygyrus</name>
    <name type="common">Parasitic roundworm</name>
    <dbReference type="NCBI Taxonomy" id="6339"/>
    <lineage>
        <taxon>Eukaryota</taxon>
        <taxon>Metazoa</taxon>
        <taxon>Ecdysozoa</taxon>
        <taxon>Nematoda</taxon>
        <taxon>Chromadorea</taxon>
        <taxon>Rhabditida</taxon>
        <taxon>Rhabditina</taxon>
        <taxon>Rhabditomorpha</taxon>
        <taxon>Strongyloidea</taxon>
        <taxon>Heligmosomidae</taxon>
        <taxon>Heligmosomoides</taxon>
    </lineage>
</organism>
<keyword evidence="3" id="KW-1185">Reference proteome</keyword>
<evidence type="ECO:0000313" key="3">
    <source>
        <dbReference type="Proteomes" id="UP000050761"/>
    </source>
</evidence>
<accession>A0A183FLG7</accession>
<evidence type="ECO:0000313" key="4">
    <source>
        <dbReference type="WBParaSite" id="HPBE_0000810801-mRNA-1"/>
    </source>
</evidence>
<evidence type="ECO:0000313" key="2">
    <source>
        <dbReference type="EMBL" id="VDO74970.1"/>
    </source>
</evidence>
<protein>
    <submittedName>
        <fullName evidence="4">CCDC50_N domain-containing protein</fullName>
    </submittedName>
</protein>
<proteinExistence type="predicted"/>
<sequence>MWRKNPLEEGLKAQDQVIEKNRDLTSRLERSVEDPNLDQLLFHNQELERTDLHQRDRRRARHTKRNSLDDRED</sequence>
<dbReference type="Proteomes" id="UP000050761">
    <property type="component" value="Unassembled WGS sequence"/>
</dbReference>
<dbReference type="EMBL" id="UZAH01026061">
    <property type="protein sequence ID" value="VDO74970.1"/>
    <property type="molecule type" value="Genomic_DNA"/>
</dbReference>
<feature type="compositionally biased region" description="Basic residues" evidence="1">
    <location>
        <begin position="55"/>
        <end position="65"/>
    </location>
</feature>
<dbReference type="WBParaSite" id="HPBE_0000810801-mRNA-1">
    <property type="protein sequence ID" value="HPBE_0000810801-mRNA-1"/>
    <property type="gene ID" value="HPBE_0000810801"/>
</dbReference>
<accession>A0A3P7XKP6</accession>
<feature type="region of interest" description="Disordered" evidence="1">
    <location>
        <begin position="50"/>
        <end position="73"/>
    </location>
</feature>
<gene>
    <name evidence="2" type="ORF">HPBE_LOCUS8109</name>
</gene>
<dbReference type="AlphaFoldDB" id="A0A183FLG7"/>
<evidence type="ECO:0000256" key="1">
    <source>
        <dbReference type="SAM" id="MobiDB-lite"/>
    </source>
</evidence>
<name>A0A183FLG7_HELPZ</name>
<reference evidence="2 3" key="1">
    <citation type="submission" date="2018-11" db="EMBL/GenBank/DDBJ databases">
        <authorList>
            <consortium name="Pathogen Informatics"/>
        </authorList>
    </citation>
    <scope>NUCLEOTIDE SEQUENCE [LARGE SCALE GENOMIC DNA]</scope>
</reference>
<reference evidence="4" key="2">
    <citation type="submission" date="2019-09" db="UniProtKB">
        <authorList>
            <consortium name="WormBaseParasite"/>
        </authorList>
    </citation>
    <scope>IDENTIFICATION</scope>
</reference>